<feature type="transmembrane region" description="Helical" evidence="5">
    <location>
        <begin position="12"/>
        <end position="33"/>
    </location>
</feature>
<evidence type="ECO:0000256" key="5">
    <source>
        <dbReference type="SAM" id="Phobius"/>
    </source>
</evidence>
<proteinExistence type="predicted"/>
<feature type="transmembrane region" description="Helical" evidence="5">
    <location>
        <begin position="39"/>
        <end position="61"/>
    </location>
</feature>
<dbReference type="PANTHER" id="PTHR31851">
    <property type="entry name" value="FE(2+)/MN(2+) TRANSPORTER PCL1"/>
    <property type="match status" value="1"/>
</dbReference>
<keyword evidence="2 5" id="KW-0812">Transmembrane</keyword>
<dbReference type="GO" id="GO:0005384">
    <property type="term" value="F:manganese ion transmembrane transporter activity"/>
    <property type="evidence" value="ECO:0007669"/>
    <property type="project" value="InterPro"/>
</dbReference>
<gene>
    <name evidence="6" type="ORF">COT88_00240</name>
</gene>
<comment type="subcellular location">
    <subcellularLocation>
        <location evidence="1">Endomembrane system</location>
        <topology evidence="1">Multi-pass membrane protein</topology>
    </subcellularLocation>
</comment>
<reference evidence="7" key="1">
    <citation type="submission" date="2017-09" db="EMBL/GenBank/DDBJ databases">
        <title>Depth-based differentiation of microbial function through sediment-hosted aquifers and enrichment of novel symbionts in the deep terrestrial subsurface.</title>
        <authorList>
            <person name="Probst A.J."/>
            <person name="Ladd B."/>
            <person name="Jarett J.K."/>
            <person name="Geller-Mcgrath D.E."/>
            <person name="Sieber C.M.K."/>
            <person name="Emerson J.B."/>
            <person name="Anantharaman K."/>
            <person name="Thomas B.C."/>
            <person name="Malmstrom R."/>
            <person name="Stieglmeier M."/>
            <person name="Klingl A."/>
            <person name="Woyke T."/>
            <person name="Ryan C.M."/>
            <person name="Banfield J.F."/>
        </authorList>
    </citation>
    <scope>NUCLEOTIDE SEQUENCE [LARGE SCALE GENOMIC DNA]</scope>
</reference>
<protein>
    <recommendedName>
        <fullName evidence="8">VIT family protein</fullName>
    </recommendedName>
</protein>
<sequence>MQSIFRKYIKDIMFGANDGIVTTFAVVAGAVGAGLSTDVILILGFAGLLGDGFSMGFGNYLGSKSERDVTRADGEKYLKSVTKPAILTFISFIIAGLIPLLPFVLGLNGSFGLAVMATAVALFLVGSLLGGSVLKKHWFKWGLQMLFVGGMAATIAYVIGYIVQRIIT</sequence>
<feature type="transmembrane region" description="Helical" evidence="5">
    <location>
        <begin position="111"/>
        <end position="134"/>
    </location>
</feature>
<feature type="transmembrane region" description="Helical" evidence="5">
    <location>
        <begin position="85"/>
        <end position="105"/>
    </location>
</feature>
<evidence type="ECO:0000313" key="6">
    <source>
        <dbReference type="EMBL" id="PIR98685.1"/>
    </source>
</evidence>
<dbReference type="Pfam" id="PF01988">
    <property type="entry name" value="VIT1"/>
    <property type="match status" value="2"/>
</dbReference>
<dbReference type="Proteomes" id="UP000230776">
    <property type="component" value="Unassembled WGS sequence"/>
</dbReference>
<keyword evidence="4 5" id="KW-0472">Membrane</keyword>
<evidence type="ECO:0008006" key="8">
    <source>
        <dbReference type="Google" id="ProtNLM"/>
    </source>
</evidence>
<evidence type="ECO:0000256" key="4">
    <source>
        <dbReference type="ARBA" id="ARBA00023136"/>
    </source>
</evidence>
<feature type="transmembrane region" description="Helical" evidence="5">
    <location>
        <begin position="146"/>
        <end position="167"/>
    </location>
</feature>
<evidence type="ECO:0000256" key="1">
    <source>
        <dbReference type="ARBA" id="ARBA00004127"/>
    </source>
</evidence>
<organism evidence="6 7">
    <name type="scientific">Candidatus Colwellbacteria bacterium CG10_big_fil_rev_8_21_14_0_10_41_28</name>
    <dbReference type="NCBI Taxonomy" id="1974539"/>
    <lineage>
        <taxon>Bacteria</taxon>
        <taxon>Candidatus Colwelliibacteriota</taxon>
    </lineage>
</organism>
<evidence type="ECO:0000256" key="2">
    <source>
        <dbReference type="ARBA" id="ARBA00022692"/>
    </source>
</evidence>
<evidence type="ECO:0000313" key="7">
    <source>
        <dbReference type="Proteomes" id="UP000230776"/>
    </source>
</evidence>
<keyword evidence="3 5" id="KW-1133">Transmembrane helix</keyword>
<dbReference type="EMBL" id="PFAG01000003">
    <property type="protein sequence ID" value="PIR98685.1"/>
    <property type="molecule type" value="Genomic_DNA"/>
</dbReference>
<evidence type="ECO:0000256" key="3">
    <source>
        <dbReference type="ARBA" id="ARBA00022989"/>
    </source>
</evidence>
<dbReference type="GO" id="GO:0030026">
    <property type="term" value="P:intracellular manganese ion homeostasis"/>
    <property type="evidence" value="ECO:0007669"/>
    <property type="project" value="InterPro"/>
</dbReference>
<comment type="caution">
    <text evidence="6">The sequence shown here is derived from an EMBL/GenBank/DDBJ whole genome shotgun (WGS) entry which is preliminary data.</text>
</comment>
<name>A0A2H0VHU3_9BACT</name>
<dbReference type="GO" id="GO:0012505">
    <property type="term" value="C:endomembrane system"/>
    <property type="evidence" value="ECO:0007669"/>
    <property type="project" value="UniProtKB-SubCell"/>
</dbReference>
<dbReference type="InterPro" id="IPR008217">
    <property type="entry name" value="Ccc1_fam"/>
</dbReference>
<accession>A0A2H0VHU3</accession>
<dbReference type="AlphaFoldDB" id="A0A2H0VHU3"/>